<reference evidence="13" key="1">
    <citation type="submission" date="2022-07" db="EMBL/GenBank/DDBJ databases">
        <title>Phylogenomic reconstructions and comparative analyses of Kickxellomycotina fungi.</title>
        <authorList>
            <person name="Reynolds N.K."/>
            <person name="Stajich J.E."/>
            <person name="Barry K."/>
            <person name="Grigoriev I.V."/>
            <person name="Crous P."/>
            <person name="Smith M.E."/>
        </authorList>
    </citation>
    <scope>NUCLEOTIDE SEQUENCE</scope>
    <source>
        <strain evidence="13">IMI 214461</strain>
    </source>
</reference>
<keyword evidence="7 12" id="KW-0808">Transferase</keyword>
<evidence type="ECO:0000256" key="5">
    <source>
        <dbReference type="ARBA" id="ARBA00022502"/>
    </source>
</evidence>
<keyword evidence="5 12" id="KW-0337">GPI-anchor biosynthesis</keyword>
<evidence type="ECO:0000256" key="9">
    <source>
        <dbReference type="ARBA" id="ARBA00022824"/>
    </source>
</evidence>
<comment type="similarity">
    <text evidence="3 12">Belongs to the PIGV family.</text>
</comment>
<feature type="transmembrane region" description="Helical" evidence="12">
    <location>
        <begin position="425"/>
        <end position="444"/>
    </location>
</feature>
<keyword evidence="14" id="KW-1185">Reference proteome</keyword>
<dbReference type="GO" id="GO:0005789">
    <property type="term" value="C:endoplasmic reticulum membrane"/>
    <property type="evidence" value="ECO:0007669"/>
    <property type="project" value="UniProtKB-SubCell"/>
</dbReference>
<name>A0A9W8BEJ3_9FUNG</name>
<dbReference type="Proteomes" id="UP001150907">
    <property type="component" value="Unassembled WGS sequence"/>
</dbReference>
<organism evidence="13 14">
    <name type="scientific">Coemansia thaxteri</name>
    <dbReference type="NCBI Taxonomy" id="2663907"/>
    <lineage>
        <taxon>Eukaryota</taxon>
        <taxon>Fungi</taxon>
        <taxon>Fungi incertae sedis</taxon>
        <taxon>Zoopagomycota</taxon>
        <taxon>Kickxellomycotina</taxon>
        <taxon>Kickxellomycetes</taxon>
        <taxon>Kickxellales</taxon>
        <taxon>Kickxellaceae</taxon>
        <taxon>Coemansia</taxon>
    </lineage>
</organism>
<dbReference type="PANTHER" id="PTHR12468">
    <property type="entry name" value="GPI MANNOSYLTRANSFERASE 2"/>
    <property type="match status" value="1"/>
</dbReference>
<keyword evidence="6 12" id="KW-0328">Glycosyltransferase</keyword>
<evidence type="ECO:0000256" key="4">
    <source>
        <dbReference type="ARBA" id="ARBA00013795"/>
    </source>
</evidence>
<dbReference type="InterPro" id="IPR007315">
    <property type="entry name" value="PIG-V/Gpi18"/>
</dbReference>
<feature type="transmembrane region" description="Helical" evidence="12">
    <location>
        <begin position="123"/>
        <end position="147"/>
    </location>
</feature>
<evidence type="ECO:0000256" key="11">
    <source>
        <dbReference type="ARBA" id="ARBA00023136"/>
    </source>
</evidence>
<evidence type="ECO:0000313" key="13">
    <source>
        <dbReference type="EMBL" id="KAJ1998917.1"/>
    </source>
</evidence>
<evidence type="ECO:0000256" key="7">
    <source>
        <dbReference type="ARBA" id="ARBA00022679"/>
    </source>
</evidence>
<keyword evidence="10 12" id="KW-1133">Transmembrane helix</keyword>
<dbReference type="EC" id="2.4.1.-" evidence="12"/>
<evidence type="ECO:0000313" key="14">
    <source>
        <dbReference type="Proteomes" id="UP001150907"/>
    </source>
</evidence>
<sequence>MGALAQPTRSLSSACDRRWSIIKYAAASRVAALVLALVSNAIVDDYDASASISIPATSSALQNALHGLVRVCVRWDAVYMVHIADVGYVHEQEHAFFPLLPLLMRAVANTVLAPLTACVDRRLALALAGVIISNASFVLAAVTLYALGRATLRSERLAYIAALLFAAAPSNMFMSAIYTESLFAWLVFSALLLIAQRRHAWAALCLCASGLCRSNGVVYAGFFVWDLVVCSDAWRGRRRLALALQMAHAAALVVVSALGFVAFQVYGYRTYCMLQSEGSVPRPYCSSAVPSIYSFVQAEYWDVGFLRYYTMQQVPNFALAAPMVALSLAGLWAYVAHDPLRVAALGWRQLRRKRADSESAPLASAFFGRALLPHMYLWALLLWVATTTMHVQVVTRFFSSVPAVFWFAAHAVADRGGAAWRRRAVAGFFVAYGLAGVALFSNFFPPA</sequence>
<feature type="transmembrane region" description="Helical" evidence="12">
    <location>
        <begin position="200"/>
        <end position="228"/>
    </location>
</feature>
<evidence type="ECO:0000256" key="12">
    <source>
        <dbReference type="RuleBase" id="RU363112"/>
    </source>
</evidence>
<dbReference type="Pfam" id="PF04188">
    <property type="entry name" value="Mannosyl_trans2"/>
    <property type="match status" value="1"/>
</dbReference>
<dbReference type="AlphaFoldDB" id="A0A9W8BEJ3"/>
<proteinExistence type="inferred from homology"/>
<evidence type="ECO:0000256" key="3">
    <source>
        <dbReference type="ARBA" id="ARBA00008698"/>
    </source>
</evidence>
<evidence type="ECO:0000256" key="2">
    <source>
        <dbReference type="ARBA" id="ARBA00004687"/>
    </source>
</evidence>
<keyword evidence="8 12" id="KW-0812">Transmembrane</keyword>
<evidence type="ECO:0000256" key="1">
    <source>
        <dbReference type="ARBA" id="ARBA00004477"/>
    </source>
</evidence>
<keyword evidence="11 12" id="KW-0472">Membrane</keyword>
<dbReference type="PANTHER" id="PTHR12468:SF2">
    <property type="entry name" value="GPI MANNOSYLTRANSFERASE 2"/>
    <property type="match status" value="1"/>
</dbReference>
<dbReference type="OrthoDB" id="10252502at2759"/>
<evidence type="ECO:0000256" key="8">
    <source>
        <dbReference type="ARBA" id="ARBA00022692"/>
    </source>
</evidence>
<feature type="transmembrane region" description="Helical" evidence="12">
    <location>
        <begin position="240"/>
        <end position="266"/>
    </location>
</feature>
<comment type="function">
    <text evidence="12">Mannosyltransferase involved in glycosylphosphatidylinositol-anchor biosynthesis.</text>
</comment>
<dbReference type="GO" id="GO:0004376">
    <property type="term" value="F:GPI mannosyltransferase activity"/>
    <property type="evidence" value="ECO:0007669"/>
    <property type="project" value="InterPro"/>
</dbReference>
<evidence type="ECO:0000256" key="10">
    <source>
        <dbReference type="ARBA" id="ARBA00022989"/>
    </source>
</evidence>
<dbReference type="GO" id="GO:0006506">
    <property type="term" value="P:GPI anchor biosynthetic process"/>
    <property type="evidence" value="ECO:0007669"/>
    <property type="project" value="UniProtKB-KW"/>
</dbReference>
<comment type="pathway">
    <text evidence="2 12">Glycolipid biosynthesis; glycosylphosphatidylinositol-anchor biosynthesis.</text>
</comment>
<feature type="transmembrane region" description="Helical" evidence="12">
    <location>
        <begin position="21"/>
        <end position="43"/>
    </location>
</feature>
<accession>A0A9W8BEJ3</accession>
<feature type="transmembrane region" description="Helical" evidence="12">
    <location>
        <begin position="358"/>
        <end position="381"/>
    </location>
</feature>
<evidence type="ECO:0000256" key="6">
    <source>
        <dbReference type="ARBA" id="ARBA00022676"/>
    </source>
</evidence>
<protein>
    <recommendedName>
        <fullName evidence="4 12">GPI mannosyltransferase 2</fullName>
        <ecNumber evidence="12">2.4.1.-</ecNumber>
    </recommendedName>
</protein>
<dbReference type="GO" id="GO:0000009">
    <property type="term" value="F:alpha-1,6-mannosyltransferase activity"/>
    <property type="evidence" value="ECO:0007669"/>
    <property type="project" value="InterPro"/>
</dbReference>
<keyword evidence="9 12" id="KW-0256">Endoplasmic reticulum</keyword>
<comment type="subcellular location">
    <subcellularLocation>
        <location evidence="1 12">Endoplasmic reticulum membrane</location>
        <topology evidence="1 12">Multi-pass membrane protein</topology>
    </subcellularLocation>
</comment>
<feature type="transmembrane region" description="Helical" evidence="12">
    <location>
        <begin position="159"/>
        <end position="188"/>
    </location>
</feature>
<comment type="caution">
    <text evidence="13">The sequence shown here is derived from an EMBL/GenBank/DDBJ whole genome shotgun (WGS) entry which is preliminary data.</text>
</comment>
<dbReference type="EMBL" id="JANBQF010000829">
    <property type="protein sequence ID" value="KAJ1998917.1"/>
    <property type="molecule type" value="Genomic_DNA"/>
</dbReference>
<dbReference type="GO" id="GO:0031501">
    <property type="term" value="C:mannosyltransferase complex"/>
    <property type="evidence" value="ECO:0007669"/>
    <property type="project" value="TreeGrafter"/>
</dbReference>
<feature type="transmembrane region" description="Helical" evidence="12">
    <location>
        <begin position="317"/>
        <end position="337"/>
    </location>
</feature>
<gene>
    <name evidence="13" type="primary">GPI18</name>
    <name evidence="13" type="ORF">H4R26_005275</name>
</gene>